<comment type="caution">
    <text evidence="9">The sequence shown here is derived from an EMBL/GenBank/DDBJ whole genome shotgun (WGS) entry which is preliminary data.</text>
</comment>
<keyword evidence="4" id="KW-0378">Hydrolase</keyword>
<evidence type="ECO:0000256" key="5">
    <source>
        <dbReference type="ARBA" id="ARBA00022833"/>
    </source>
</evidence>
<evidence type="ECO:0000256" key="3">
    <source>
        <dbReference type="ARBA" id="ARBA00022670"/>
    </source>
</evidence>
<dbReference type="PANTHER" id="PTHR11705">
    <property type="entry name" value="PROTEASE FAMILY M14 CARBOXYPEPTIDASE A,B"/>
    <property type="match status" value="1"/>
</dbReference>
<dbReference type="PANTHER" id="PTHR11705:SF143">
    <property type="entry name" value="SLL0236 PROTEIN"/>
    <property type="match status" value="1"/>
</dbReference>
<dbReference type="GO" id="GO:0006508">
    <property type="term" value="P:proteolysis"/>
    <property type="evidence" value="ECO:0007669"/>
    <property type="project" value="UniProtKB-KW"/>
</dbReference>
<dbReference type="Gene3D" id="3.40.630.10">
    <property type="entry name" value="Zn peptidases"/>
    <property type="match status" value="1"/>
</dbReference>
<name>A0A2M6WAZ9_9BACT</name>
<dbReference type="SMART" id="SM00631">
    <property type="entry name" value="Zn_pept"/>
    <property type="match status" value="1"/>
</dbReference>
<feature type="domain" description="Peptidase M14" evidence="8">
    <location>
        <begin position="8"/>
        <end position="297"/>
    </location>
</feature>
<keyword evidence="6" id="KW-0482">Metalloprotease</keyword>
<evidence type="ECO:0000313" key="10">
    <source>
        <dbReference type="Proteomes" id="UP000231464"/>
    </source>
</evidence>
<dbReference type="Pfam" id="PF00246">
    <property type="entry name" value="Peptidase_M14"/>
    <property type="match status" value="1"/>
</dbReference>
<evidence type="ECO:0000313" key="9">
    <source>
        <dbReference type="EMBL" id="PIT89967.1"/>
    </source>
</evidence>
<comment type="caution">
    <text evidence="7">Lacks conserved residue(s) required for the propagation of feature annotation.</text>
</comment>
<proteinExistence type="inferred from homology"/>
<gene>
    <name evidence="9" type="ORF">COU23_01045</name>
</gene>
<accession>A0A2M6WAZ9</accession>
<keyword evidence="3" id="KW-0645">Protease</keyword>
<dbReference type="PROSITE" id="PS52035">
    <property type="entry name" value="PEPTIDASE_M14"/>
    <property type="match status" value="1"/>
</dbReference>
<evidence type="ECO:0000256" key="4">
    <source>
        <dbReference type="ARBA" id="ARBA00022801"/>
    </source>
</evidence>
<comment type="similarity">
    <text evidence="2 7">Belongs to the peptidase M14 family.</text>
</comment>
<evidence type="ECO:0000256" key="7">
    <source>
        <dbReference type="PROSITE-ProRule" id="PRU01379"/>
    </source>
</evidence>
<dbReference type="GO" id="GO:0008270">
    <property type="term" value="F:zinc ion binding"/>
    <property type="evidence" value="ECO:0007669"/>
    <property type="project" value="InterPro"/>
</dbReference>
<keyword evidence="5" id="KW-0862">Zinc</keyword>
<dbReference type="PRINTS" id="PR00765">
    <property type="entry name" value="CRBOXYPTASEA"/>
</dbReference>
<sequence length="297" mass="34029">MKNLFFKIKYFFGTIYRGMIGRYHNSFDKTPAINSNVESFVIGKSGEGREIKVYKIISGNSTCLAERESRRAGSFVADAPQDDIRSKKILFVAGIHGNEIGTVKLAHYIINFFNDFNDFNGVLYVILCLNPDGYERALKNPDYAHRGRIGRFNANDVDLNRNFPTKNFQPNSEWGFGRDYSDEKIKIFCGEFGGSEKETQALINFIKSENIENLIMLHNAGKDVVYNQSDETAKNWAEIYHKITKFKIRTNLNYSGGVAEWAKENNIHYLTVEGGSRWGSDWQRQRQAIEKIIINNS</sequence>
<organism evidence="9 10">
    <name type="scientific">Candidatus Kuenenbacteria bacterium CG10_big_fil_rev_8_21_14_0_10_36_11</name>
    <dbReference type="NCBI Taxonomy" id="1974618"/>
    <lineage>
        <taxon>Bacteria</taxon>
        <taxon>Candidatus Kueneniibacteriota</taxon>
    </lineage>
</organism>
<evidence type="ECO:0000256" key="1">
    <source>
        <dbReference type="ARBA" id="ARBA00001947"/>
    </source>
</evidence>
<evidence type="ECO:0000256" key="6">
    <source>
        <dbReference type="ARBA" id="ARBA00023049"/>
    </source>
</evidence>
<dbReference type="InterPro" id="IPR000834">
    <property type="entry name" value="Peptidase_M14"/>
</dbReference>
<dbReference type="SUPFAM" id="SSF53187">
    <property type="entry name" value="Zn-dependent exopeptidases"/>
    <property type="match status" value="1"/>
</dbReference>
<comment type="cofactor">
    <cofactor evidence="1">
        <name>Zn(2+)</name>
        <dbReference type="ChEBI" id="CHEBI:29105"/>
    </cofactor>
</comment>
<reference evidence="10" key="1">
    <citation type="submission" date="2017-09" db="EMBL/GenBank/DDBJ databases">
        <title>Depth-based differentiation of microbial function through sediment-hosted aquifers and enrichment of novel symbionts in the deep terrestrial subsurface.</title>
        <authorList>
            <person name="Probst A.J."/>
            <person name="Ladd B."/>
            <person name="Jarett J.K."/>
            <person name="Geller-Mcgrath D.E."/>
            <person name="Sieber C.M.K."/>
            <person name="Emerson J.B."/>
            <person name="Anantharaman K."/>
            <person name="Thomas B.C."/>
            <person name="Malmstrom R."/>
            <person name="Stieglmeier M."/>
            <person name="Klingl A."/>
            <person name="Woyke T."/>
            <person name="Ryan C.M."/>
            <person name="Banfield J.F."/>
        </authorList>
    </citation>
    <scope>NUCLEOTIDE SEQUENCE [LARGE SCALE GENOMIC DNA]</scope>
</reference>
<evidence type="ECO:0000256" key="2">
    <source>
        <dbReference type="ARBA" id="ARBA00005988"/>
    </source>
</evidence>
<protein>
    <recommendedName>
        <fullName evidence="8">Peptidase M14 domain-containing protein</fullName>
    </recommendedName>
</protein>
<dbReference type="AlphaFoldDB" id="A0A2M6WAZ9"/>
<dbReference type="EMBL" id="PFBP01000017">
    <property type="protein sequence ID" value="PIT89967.1"/>
    <property type="molecule type" value="Genomic_DNA"/>
</dbReference>
<evidence type="ECO:0000259" key="8">
    <source>
        <dbReference type="PROSITE" id="PS52035"/>
    </source>
</evidence>
<dbReference type="Proteomes" id="UP000231464">
    <property type="component" value="Unassembled WGS sequence"/>
</dbReference>
<dbReference type="GO" id="GO:0005615">
    <property type="term" value="C:extracellular space"/>
    <property type="evidence" value="ECO:0007669"/>
    <property type="project" value="TreeGrafter"/>
</dbReference>
<dbReference type="GO" id="GO:0004181">
    <property type="term" value="F:metallocarboxypeptidase activity"/>
    <property type="evidence" value="ECO:0007669"/>
    <property type="project" value="InterPro"/>
</dbReference>